<dbReference type="Gene3D" id="3.40.190.290">
    <property type="match status" value="1"/>
</dbReference>
<evidence type="ECO:0000313" key="7">
    <source>
        <dbReference type="Proteomes" id="UP000192815"/>
    </source>
</evidence>
<dbReference type="EMBL" id="MUIO01000058">
    <property type="protein sequence ID" value="ORC58422.1"/>
    <property type="molecule type" value="Genomic_DNA"/>
</dbReference>
<evidence type="ECO:0000256" key="2">
    <source>
        <dbReference type="ARBA" id="ARBA00023015"/>
    </source>
</evidence>
<dbReference type="SUPFAM" id="SSF53850">
    <property type="entry name" value="Periplasmic binding protein-like II"/>
    <property type="match status" value="1"/>
</dbReference>
<dbReference type="AlphaFoldDB" id="A0A1X0N4G8"/>
<dbReference type="Pfam" id="PF03466">
    <property type="entry name" value="LysR_substrate"/>
    <property type="match status" value="1"/>
</dbReference>
<dbReference type="Proteomes" id="UP000192815">
    <property type="component" value="Unassembled WGS sequence"/>
</dbReference>
<dbReference type="PROSITE" id="PS50931">
    <property type="entry name" value="HTH_LYSR"/>
    <property type="match status" value="1"/>
</dbReference>
<accession>A0A1X0N4G8</accession>
<protein>
    <submittedName>
        <fullName evidence="6">LysR family transcriptional regulator</fullName>
    </submittedName>
</protein>
<dbReference type="InterPro" id="IPR036390">
    <property type="entry name" value="WH_DNA-bd_sf"/>
</dbReference>
<dbReference type="PANTHER" id="PTHR30537:SF5">
    <property type="entry name" value="HTH-TYPE TRANSCRIPTIONAL ACTIVATOR TTDR-RELATED"/>
    <property type="match status" value="1"/>
</dbReference>
<dbReference type="OrthoDB" id="9110639at2"/>
<reference evidence="7" key="1">
    <citation type="submission" date="2017-02" db="EMBL/GenBank/DDBJ databases">
        <title>Pseudomonas floridae sp. nov., a novel pathogenic bacterial species isolated from tomato.</title>
        <authorList>
            <person name="Timilsina S."/>
            <person name="Vallad G.E."/>
            <person name="Jones J.B."/>
        </authorList>
    </citation>
    <scope>NUCLEOTIDE SEQUENCE [LARGE SCALE GENOMIC DNA]</scope>
    <source>
        <strain evidence="7">GEV388</strain>
    </source>
</reference>
<dbReference type="InterPro" id="IPR036388">
    <property type="entry name" value="WH-like_DNA-bd_sf"/>
</dbReference>
<dbReference type="RefSeq" id="WP_083183761.1">
    <property type="nucleotide sequence ID" value="NZ_CBCRZR010000015.1"/>
</dbReference>
<dbReference type="GO" id="GO:0003677">
    <property type="term" value="F:DNA binding"/>
    <property type="evidence" value="ECO:0007669"/>
    <property type="project" value="UniProtKB-KW"/>
</dbReference>
<dbReference type="SUPFAM" id="SSF46785">
    <property type="entry name" value="Winged helix' DNA-binding domain"/>
    <property type="match status" value="1"/>
</dbReference>
<name>A0A1X0N4G8_9PSED</name>
<dbReference type="FunFam" id="1.10.10.10:FF:000001">
    <property type="entry name" value="LysR family transcriptional regulator"/>
    <property type="match status" value="1"/>
</dbReference>
<evidence type="ECO:0000256" key="4">
    <source>
        <dbReference type="ARBA" id="ARBA00023163"/>
    </source>
</evidence>
<evidence type="ECO:0000256" key="3">
    <source>
        <dbReference type="ARBA" id="ARBA00023125"/>
    </source>
</evidence>
<gene>
    <name evidence="6" type="ORF">BZK31_15145</name>
</gene>
<evidence type="ECO:0000256" key="1">
    <source>
        <dbReference type="ARBA" id="ARBA00009437"/>
    </source>
</evidence>
<keyword evidence="2" id="KW-0805">Transcription regulation</keyword>
<dbReference type="CDD" id="cd08475">
    <property type="entry name" value="PBP2_CrgA_like_6"/>
    <property type="match status" value="1"/>
</dbReference>
<dbReference type="GO" id="GO:0003700">
    <property type="term" value="F:DNA-binding transcription factor activity"/>
    <property type="evidence" value="ECO:0007669"/>
    <property type="project" value="InterPro"/>
</dbReference>
<dbReference type="InterPro" id="IPR005119">
    <property type="entry name" value="LysR_subst-bd"/>
</dbReference>
<organism evidence="6 7">
    <name type="scientific">Pseudomonas floridensis</name>
    <dbReference type="NCBI Taxonomy" id="1958950"/>
    <lineage>
        <taxon>Bacteria</taxon>
        <taxon>Pseudomonadati</taxon>
        <taxon>Pseudomonadota</taxon>
        <taxon>Gammaproteobacteria</taxon>
        <taxon>Pseudomonadales</taxon>
        <taxon>Pseudomonadaceae</taxon>
        <taxon>Pseudomonas</taxon>
    </lineage>
</organism>
<dbReference type="InterPro" id="IPR000847">
    <property type="entry name" value="LysR_HTH_N"/>
</dbReference>
<dbReference type="PRINTS" id="PR00039">
    <property type="entry name" value="HTHLYSR"/>
</dbReference>
<keyword evidence="3" id="KW-0238">DNA-binding</keyword>
<dbReference type="Pfam" id="PF00126">
    <property type="entry name" value="HTH_1"/>
    <property type="match status" value="1"/>
</dbReference>
<evidence type="ECO:0000313" key="6">
    <source>
        <dbReference type="EMBL" id="ORC58422.1"/>
    </source>
</evidence>
<dbReference type="PANTHER" id="PTHR30537">
    <property type="entry name" value="HTH-TYPE TRANSCRIPTIONAL REGULATOR"/>
    <property type="match status" value="1"/>
</dbReference>
<proteinExistence type="inferred from homology"/>
<comment type="caution">
    <text evidence="6">The sequence shown here is derived from an EMBL/GenBank/DDBJ whole genome shotgun (WGS) entry which is preliminary data.</text>
</comment>
<sequence>MRDPLDGVALFIEVVNAGGFSRAAEQLSLTRSAVGKGIARVEERLGVRLFHRTTRTQSLTEDGQVYYEHCMRAMEEIRTAHSLLDSGLHEIVGRMKVTMPVLFGRHCAAPILLDIARQHAGLELDLHFSDQPTDLIAEGFDLAVRFGPLGPLQGLQARRVGVQHKLLCASPKYLATSGEPQSIADLSSHDALLYYRRDYVQPWVIPDKQGQLHSLTPESRIRLNDLATIADAVEAGMGIGWLPSWLVRERLQSGHIVRVLSDCAPAQMECHIVWPDTRLLPKRLTYILEALVQRLPETLKLEGLSR</sequence>
<keyword evidence="7" id="KW-1185">Reference proteome</keyword>
<dbReference type="Gene3D" id="1.10.10.10">
    <property type="entry name" value="Winged helix-like DNA-binding domain superfamily/Winged helix DNA-binding domain"/>
    <property type="match status" value="1"/>
</dbReference>
<dbReference type="STRING" id="1958950.BZK31_15145"/>
<comment type="similarity">
    <text evidence="1">Belongs to the LysR transcriptional regulatory family.</text>
</comment>
<keyword evidence="4" id="KW-0804">Transcription</keyword>
<evidence type="ECO:0000259" key="5">
    <source>
        <dbReference type="PROSITE" id="PS50931"/>
    </source>
</evidence>
<dbReference type="InterPro" id="IPR058163">
    <property type="entry name" value="LysR-type_TF_proteobact-type"/>
</dbReference>
<feature type="domain" description="HTH lysR-type" evidence="5">
    <location>
        <begin position="3"/>
        <end position="60"/>
    </location>
</feature>